<sequence length="81" mass="8777">PDLAIRPLKGDPLGVRLLLAARTEADLDHAFPELEQAYWTVAQEAPAYREWLNRAHACAAPERPGALAVPGLNSRPAHAAM</sequence>
<reference evidence="1 2" key="1">
    <citation type="submission" date="2022-01" db="EMBL/GenBank/DDBJ databases">
        <title>Draft Genome Sequences of Seven Type Strains of the Genus Streptomyces.</title>
        <authorList>
            <person name="Aziz S."/>
            <person name="Coretto E."/>
            <person name="Chronakova A."/>
            <person name="Sproer C."/>
            <person name="Huber K."/>
            <person name="Nouioui I."/>
            <person name="Gross H."/>
        </authorList>
    </citation>
    <scope>NUCLEOTIDE SEQUENCE [LARGE SCALE GENOMIC DNA]</scope>
    <source>
        <strain evidence="1 2">DSM 41685</strain>
    </source>
</reference>
<comment type="caution">
    <text evidence="1">The sequence shown here is derived from an EMBL/GenBank/DDBJ whole genome shotgun (WGS) entry which is preliminary data.</text>
</comment>
<evidence type="ECO:0000313" key="1">
    <source>
        <dbReference type="EMBL" id="MCG0065582.1"/>
    </source>
</evidence>
<accession>A0ABS9JJ49</accession>
<evidence type="ECO:0000313" key="2">
    <source>
        <dbReference type="Proteomes" id="UP001299012"/>
    </source>
</evidence>
<dbReference type="EMBL" id="JAKKZF010000079">
    <property type="protein sequence ID" value="MCG0065582.1"/>
    <property type="molecule type" value="Genomic_DNA"/>
</dbReference>
<gene>
    <name evidence="1" type="ORF">L0F81_20180</name>
</gene>
<proteinExistence type="predicted"/>
<protein>
    <submittedName>
        <fullName evidence="1">LysR family transcriptional regulator</fullName>
    </submittedName>
</protein>
<dbReference type="Proteomes" id="UP001299012">
    <property type="component" value="Unassembled WGS sequence"/>
</dbReference>
<name>A0ABS9JJ49_9ACTN</name>
<feature type="non-terminal residue" evidence="1">
    <location>
        <position position="1"/>
    </location>
</feature>
<keyword evidence="2" id="KW-1185">Reference proteome</keyword>
<organism evidence="1 2">
    <name type="scientific">Streptomyces tricolor</name>
    <dbReference type="NCBI Taxonomy" id="68277"/>
    <lineage>
        <taxon>Bacteria</taxon>
        <taxon>Bacillati</taxon>
        <taxon>Actinomycetota</taxon>
        <taxon>Actinomycetes</taxon>
        <taxon>Kitasatosporales</taxon>
        <taxon>Streptomycetaceae</taxon>
        <taxon>Streptomyces</taxon>
        <taxon>Streptomyces violaceoruber group</taxon>
    </lineage>
</organism>